<dbReference type="Gene3D" id="2.60.40.1120">
    <property type="entry name" value="Carboxypeptidase-like, regulatory domain"/>
    <property type="match status" value="1"/>
</dbReference>
<dbReference type="Pfam" id="PF07715">
    <property type="entry name" value="Plug"/>
    <property type="match status" value="1"/>
</dbReference>
<dbReference type="InterPro" id="IPR036942">
    <property type="entry name" value="Beta-barrel_TonB_sf"/>
</dbReference>
<evidence type="ECO:0000256" key="13">
    <source>
        <dbReference type="RuleBase" id="RU003357"/>
    </source>
</evidence>
<dbReference type="PANTHER" id="PTHR32552:SF68">
    <property type="entry name" value="FERRICHROME OUTER MEMBRANE TRANSPORTER_PHAGE RECEPTOR"/>
    <property type="match status" value="1"/>
</dbReference>
<keyword evidence="5 12" id="KW-0812">Transmembrane</keyword>
<evidence type="ECO:0000256" key="5">
    <source>
        <dbReference type="ARBA" id="ARBA00022692"/>
    </source>
</evidence>
<dbReference type="OrthoDB" id="9782587at2"/>
<sequence>MLRIYILCVALLATAAAYGQQLLKGTVFDADTKEPLADATIHAGGHSFRSDAKGVFYLPAGGAELDVSCAGYVSRHLPAGQLSIGLKKRVDDMEEVIVSGNRTAQKRREAPVAITSISKQVMDDTRPQRMDQLLNKVSGVFMVSLGNEQHEMSIRQPMTTKSLFLYMEDGVPIRTTGVYNHNALLEMNLTAARSVEVIRGPSSALYGAEAIGGAVNVITQAAPAFTNGTISLQINNAGYKRADLQAGTSVGKWGFLLSGYYADKTNGPVEFSDFHKTALTLRSDYRPNEQTSWTNTISLVDYYSDMTGALDSIRFARKDYSSLQTFTYRKVTALRYKSMLTQNWNANSSTNVSLLYRNNATGQNPSYAISSTSDPQKFKGQINDNSFRTYALFATHSQKFKWLQSRIVAGGSIDFSPQGYYAKFISVNKDPVTGKYASYTAPATDSFLSNYHTGILNMAGYLDYELNPFDRLKLVLALRYDAFKYYFINDLPASTSVSTASTVNSFARVTPKLGFTYNFKGVGFYANYSQGYVPPQLTDLYSSVKEAPYLLPQTFFNYEAGGWASLLRSKLYLDWSLYRLDGANEIISVRQTDNSYINENAGSTRHTGIEYGITYRPCADLSIRFSGTNAKHTFIKNLVRGVDYSGKEMSGAPRFTGNAEVSYKPAFVKGLRASIEWQHQGRYFMDDLDKERYEGFDVINCRAGYQLKNFEVWVNVLNATNRYYAVYASKNATSGGNAAYSYNLGDPREITLGVAYHFGHQ</sequence>
<organism evidence="17 18">
    <name type="scientific">Niabella ginsenosidivorans</name>
    <dbReference type="NCBI Taxonomy" id="1176587"/>
    <lineage>
        <taxon>Bacteria</taxon>
        <taxon>Pseudomonadati</taxon>
        <taxon>Bacteroidota</taxon>
        <taxon>Chitinophagia</taxon>
        <taxon>Chitinophagales</taxon>
        <taxon>Chitinophagaceae</taxon>
        <taxon>Niabella</taxon>
    </lineage>
</organism>
<evidence type="ECO:0000256" key="9">
    <source>
        <dbReference type="ARBA" id="ARBA00023077"/>
    </source>
</evidence>
<evidence type="ECO:0000256" key="14">
    <source>
        <dbReference type="SAM" id="SignalP"/>
    </source>
</evidence>
<dbReference type="SUPFAM" id="SSF56935">
    <property type="entry name" value="Porins"/>
    <property type="match status" value="1"/>
</dbReference>
<evidence type="ECO:0000259" key="15">
    <source>
        <dbReference type="Pfam" id="PF00593"/>
    </source>
</evidence>
<evidence type="ECO:0000256" key="11">
    <source>
        <dbReference type="ARBA" id="ARBA00023237"/>
    </source>
</evidence>
<evidence type="ECO:0000256" key="10">
    <source>
        <dbReference type="ARBA" id="ARBA00023136"/>
    </source>
</evidence>
<dbReference type="InterPro" id="IPR000531">
    <property type="entry name" value="Beta-barrel_TonB"/>
</dbReference>
<dbReference type="Pfam" id="PF00593">
    <property type="entry name" value="TonB_dep_Rec_b-barrel"/>
    <property type="match status" value="1"/>
</dbReference>
<gene>
    <name evidence="17" type="ORF">A8C56_01720</name>
</gene>
<evidence type="ECO:0000256" key="12">
    <source>
        <dbReference type="PROSITE-ProRule" id="PRU01360"/>
    </source>
</evidence>
<evidence type="ECO:0000256" key="4">
    <source>
        <dbReference type="ARBA" id="ARBA00022496"/>
    </source>
</evidence>
<dbReference type="EMBL" id="CP015772">
    <property type="protein sequence ID" value="ANH79863.1"/>
    <property type="molecule type" value="Genomic_DNA"/>
</dbReference>
<evidence type="ECO:0000256" key="6">
    <source>
        <dbReference type="ARBA" id="ARBA00022729"/>
    </source>
</evidence>
<keyword evidence="2 12" id="KW-0813">Transport</keyword>
<dbReference type="PANTHER" id="PTHR32552">
    <property type="entry name" value="FERRICHROME IRON RECEPTOR-RELATED"/>
    <property type="match status" value="1"/>
</dbReference>
<accession>A0A1A9HX98</accession>
<feature type="domain" description="TonB-dependent receptor-like beta-barrel" evidence="15">
    <location>
        <begin position="439"/>
        <end position="718"/>
    </location>
</feature>
<dbReference type="GO" id="GO:0015344">
    <property type="term" value="F:siderophore uptake transmembrane transporter activity"/>
    <property type="evidence" value="ECO:0007669"/>
    <property type="project" value="TreeGrafter"/>
</dbReference>
<dbReference type="KEGG" id="nia:A8C56_01720"/>
<comment type="subcellular location">
    <subcellularLocation>
        <location evidence="1 12">Cell outer membrane</location>
        <topology evidence="1 12">Multi-pass membrane protein</topology>
    </subcellularLocation>
</comment>
<feature type="chain" id="PRO_5008389559" evidence="14">
    <location>
        <begin position="20"/>
        <end position="761"/>
    </location>
</feature>
<keyword evidence="6 14" id="KW-0732">Signal</keyword>
<protein>
    <submittedName>
        <fullName evidence="17">TonB-dependent receptor</fullName>
    </submittedName>
</protein>
<reference evidence="17 18" key="1">
    <citation type="submission" date="2016-05" db="EMBL/GenBank/DDBJ databases">
        <title>Niabella ginsenosidivorans BS26 whole genome sequencing.</title>
        <authorList>
            <person name="Im W.T."/>
            <person name="Siddiqi M.Z."/>
        </authorList>
    </citation>
    <scope>NUCLEOTIDE SEQUENCE [LARGE SCALE GENOMIC DNA]</scope>
    <source>
        <strain evidence="17 18">BS26</strain>
    </source>
</reference>
<keyword evidence="11 12" id="KW-0998">Cell outer membrane</keyword>
<keyword evidence="4" id="KW-0410">Iron transport</keyword>
<evidence type="ECO:0000313" key="18">
    <source>
        <dbReference type="Proteomes" id="UP000077667"/>
    </source>
</evidence>
<proteinExistence type="inferred from homology"/>
<keyword evidence="10 12" id="KW-0472">Membrane</keyword>
<dbReference type="Gene3D" id="2.40.170.20">
    <property type="entry name" value="TonB-dependent receptor, beta-barrel domain"/>
    <property type="match status" value="1"/>
</dbReference>
<evidence type="ECO:0000259" key="16">
    <source>
        <dbReference type="Pfam" id="PF07715"/>
    </source>
</evidence>
<evidence type="ECO:0000256" key="1">
    <source>
        <dbReference type="ARBA" id="ARBA00004571"/>
    </source>
</evidence>
<dbReference type="RefSeq" id="WP_067751217.1">
    <property type="nucleotide sequence ID" value="NZ_CP015772.1"/>
</dbReference>
<comment type="similarity">
    <text evidence="12 13">Belongs to the TonB-dependent receptor family.</text>
</comment>
<keyword evidence="18" id="KW-1185">Reference proteome</keyword>
<dbReference type="PROSITE" id="PS52016">
    <property type="entry name" value="TONB_DEPENDENT_REC_3"/>
    <property type="match status" value="1"/>
</dbReference>
<dbReference type="GO" id="GO:0009279">
    <property type="term" value="C:cell outer membrane"/>
    <property type="evidence" value="ECO:0007669"/>
    <property type="project" value="UniProtKB-SubCell"/>
</dbReference>
<dbReference type="InterPro" id="IPR012910">
    <property type="entry name" value="Plug_dom"/>
</dbReference>
<dbReference type="InterPro" id="IPR008969">
    <property type="entry name" value="CarboxyPept-like_regulatory"/>
</dbReference>
<keyword evidence="9 13" id="KW-0798">TonB box</keyword>
<dbReference type="STRING" id="1176587.A8C56_01720"/>
<keyword evidence="8" id="KW-0406">Ion transport</keyword>
<evidence type="ECO:0000256" key="8">
    <source>
        <dbReference type="ARBA" id="ARBA00023065"/>
    </source>
</evidence>
<feature type="signal peptide" evidence="14">
    <location>
        <begin position="1"/>
        <end position="19"/>
    </location>
</feature>
<dbReference type="InterPro" id="IPR037066">
    <property type="entry name" value="Plug_dom_sf"/>
</dbReference>
<dbReference type="Gene3D" id="2.170.130.10">
    <property type="entry name" value="TonB-dependent receptor, plug domain"/>
    <property type="match status" value="1"/>
</dbReference>
<keyword evidence="7" id="KW-0408">Iron</keyword>
<dbReference type="SUPFAM" id="SSF49464">
    <property type="entry name" value="Carboxypeptidase regulatory domain-like"/>
    <property type="match status" value="1"/>
</dbReference>
<dbReference type="Proteomes" id="UP000077667">
    <property type="component" value="Chromosome"/>
</dbReference>
<dbReference type="InterPro" id="IPR039426">
    <property type="entry name" value="TonB-dep_rcpt-like"/>
</dbReference>
<keyword evidence="17" id="KW-0675">Receptor</keyword>
<dbReference type="AlphaFoldDB" id="A0A1A9HX98"/>
<evidence type="ECO:0000256" key="2">
    <source>
        <dbReference type="ARBA" id="ARBA00022448"/>
    </source>
</evidence>
<evidence type="ECO:0000313" key="17">
    <source>
        <dbReference type="EMBL" id="ANH79863.1"/>
    </source>
</evidence>
<evidence type="ECO:0000256" key="3">
    <source>
        <dbReference type="ARBA" id="ARBA00022452"/>
    </source>
</evidence>
<evidence type="ECO:0000256" key="7">
    <source>
        <dbReference type="ARBA" id="ARBA00023004"/>
    </source>
</evidence>
<keyword evidence="3 12" id="KW-1134">Transmembrane beta strand</keyword>
<name>A0A1A9HX98_9BACT</name>
<feature type="domain" description="TonB-dependent receptor plug" evidence="16">
    <location>
        <begin position="107"/>
        <end position="214"/>
    </location>
</feature>